<sequence length="86" mass="10165">MYFKNDREHTSILEIDGFKFRKIVIKEDSRVTIEVLDTEMNTVSFMPVYDSSEIENAEEVILADVYKYIENQSDELDKIVAHFIKQ</sequence>
<reference evidence="1" key="1">
    <citation type="submission" date="2018-04" db="EMBL/GenBank/DDBJ databases">
        <title>Whole genome sequencing of Staphylococcus pseudintermedius isolates from dogs.</title>
        <authorList>
            <person name="Bryan L.K."/>
            <person name="Little S.V."/>
            <person name="Hillhouse A."/>
            <person name="Lawhon S.D."/>
        </authorList>
    </citation>
    <scope>NUCLEOTIDE SEQUENCE</scope>
    <source>
        <strain evidence="1">TAMU 49_044</strain>
    </source>
</reference>
<name>A0A346TP60_STAPS</name>
<dbReference type="AlphaFoldDB" id="A0A346TP60"/>
<protein>
    <recommendedName>
        <fullName evidence="2">DUF1108 family protein</fullName>
    </recommendedName>
</protein>
<accession>A0A346TP60</accession>
<proteinExistence type="predicted"/>
<evidence type="ECO:0000313" key="1">
    <source>
        <dbReference type="EMBL" id="AXU41350.1"/>
    </source>
</evidence>
<organism evidence="1">
    <name type="scientific">Staphylococcus pseudintermedius</name>
    <dbReference type="NCBI Taxonomy" id="283734"/>
    <lineage>
        <taxon>Bacteria</taxon>
        <taxon>Bacillati</taxon>
        <taxon>Bacillota</taxon>
        <taxon>Bacilli</taxon>
        <taxon>Bacillales</taxon>
        <taxon>Staphylococcaceae</taxon>
        <taxon>Staphylococcus</taxon>
        <taxon>Staphylococcus intermedius group</taxon>
    </lineage>
</organism>
<dbReference type="InterPro" id="IPR009494">
    <property type="entry name" value="DUF1108"/>
</dbReference>
<dbReference type="Pfam" id="PF06531">
    <property type="entry name" value="DUF1108"/>
    <property type="match status" value="1"/>
</dbReference>
<dbReference type="EMBL" id="MH179303">
    <property type="protein sequence ID" value="AXU41350.1"/>
    <property type="molecule type" value="Genomic_DNA"/>
</dbReference>
<evidence type="ECO:0008006" key="2">
    <source>
        <dbReference type="Google" id="ProtNLM"/>
    </source>
</evidence>
<dbReference type="RefSeq" id="WP_110144871.1">
    <property type="nucleotide sequence ID" value="NZ_CAJESM010000024.1"/>
</dbReference>